<dbReference type="PANTHER" id="PTHR37534">
    <property type="entry name" value="TRANSCRIPTIONAL ACTIVATOR PROTEIN UGA3"/>
    <property type="match status" value="1"/>
</dbReference>
<keyword evidence="2" id="KW-0862">Zinc</keyword>
<comment type="caution">
    <text evidence="7">The sequence shown here is derived from an EMBL/GenBank/DDBJ whole genome shotgun (WGS) entry which is preliminary data.</text>
</comment>
<proteinExistence type="predicted"/>
<reference evidence="7 8" key="1">
    <citation type="submission" date="2024-01" db="EMBL/GenBank/DDBJ databases">
        <authorList>
            <person name="Allen C."/>
            <person name="Tagirdzhanova G."/>
        </authorList>
    </citation>
    <scope>NUCLEOTIDE SEQUENCE [LARGE SCALE GENOMIC DNA]</scope>
</reference>
<keyword evidence="4" id="KW-0238">DNA-binding</keyword>
<keyword evidence="8" id="KW-1185">Reference proteome</keyword>
<evidence type="ECO:0000313" key="7">
    <source>
        <dbReference type="EMBL" id="CAK7221330.1"/>
    </source>
</evidence>
<evidence type="ECO:0000256" key="3">
    <source>
        <dbReference type="ARBA" id="ARBA00023015"/>
    </source>
</evidence>
<gene>
    <name evidence="7" type="ORF">SCUCBS95973_004457</name>
</gene>
<dbReference type="EMBL" id="CAWUHB010000022">
    <property type="protein sequence ID" value="CAK7221330.1"/>
    <property type="molecule type" value="Genomic_DNA"/>
</dbReference>
<evidence type="ECO:0000256" key="1">
    <source>
        <dbReference type="ARBA" id="ARBA00004123"/>
    </source>
</evidence>
<keyword evidence="5" id="KW-0804">Transcription</keyword>
<accession>A0ABP0BQK5</accession>
<sequence length="464" mass="50673">MSKFLNDKAGPVDANAMSSIPRVSRAHLPVDIDQGLIHHYTSRLCSLLLSRHAHPDYQRLFLQSSILPKLQLMVEPLLACASLDLSRQFPAYRPLALAYYAQAVTRTRNAIVQKNVQGTEDWLLFNVLHLNLFETWNSGATNEAADEPVMGGSEATTTAATTTTPAVLHIQGAAQILKLKLQTQGSPSSVHNTTSDMVVARIAAEAFVYHTVNWSVFHGNPIPTTTMPAAELWNGLQPYLDLCPFPNATEAESSPVLGVPWQLYRYLSDLALFFHQQQGMGSMDSTNGMHEILSLRDALEAWVMQHEAGQAQTPRSPLSPYRQRTRLFVLALRLLLLKLLHPAIATCDARVQDLVEEATQLIGGNDGGADVVLERTDFWPLLVVGSAVVDRAQVAVVRATLQTMAQTMHSVAFVKTRRALETIWARGEADCGRGGCDGLTMLLGGNGVPGLMQTAVAAGDMHVR</sequence>
<evidence type="ECO:0000256" key="4">
    <source>
        <dbReference type="ARBA" id="ARBA00023125"/>
    </source>
</evidence>
<keyword evidence="6" id="KW-0539">Nucleus</keyword>
<evidence type="ECO:0000313" key="8">
    <source>
        <dbReference type="Proteomes" id="UP001642405"/>
    </source>
</evidence>
<evidence type="ECO:0000256" key="2">
    <source>
        <dbReference type="ARBA" id="ARBA00022833"/>
    </source>
</evidence>
<comment type="subcellular location">
    <subcellularLocation>
        <location evidence="1">Nucleus</location>
    </subcellularLocation>
</comment>
<evidence type="ECO:0000256" key="6">
    <source>
        <dbReference type="ARBA" id="ARBA00023242"/>
    </source>
</evidence>
<organism evidence="7 8">
    <name type="scientific">Sporothrix curviconia</name>
    <dbReference type="NCBI Taxonomy" id="1260050"/>
    <lineage>
        <taxon>Eukaryota</taxon>
        <taxon>Fungi</taxon>
        <taxon>Dikarya</taxon>
        <taxon>Ascomycota</taxon>
        <taxon>Pezizomycotina</taxon>
        <taxon>Sordariomycetes</taxon>
        <taxon>Sordariomycetidae</taxon>
        <taxon>Ophiostomatales</taxon>
        <taxon>Ophiostomataceae</taxon>
        <taxon>Sporothrix</taxon>
    </lineage>
</organism>
<dbReference type="PANTHER" id="PTHR37534:SF46">
    <property type="entry name" value="ZN(II)2CYS6 TRANSCRIPTION FACTOR (EUROFUNG)"/>
    <property type="match status" value="1"/>
</dbReference>
<dbReference type="Proteomes" id="UP001642405">
    <property type="component" value="Unassembled WGS sequence"/>
</dbReference>
<dbReference type="Pfam" id="PF11951">
    <property type="entry name" value="Fungal_trans_2"/>
    <property type="match status" value="1"/>
</dbReference>
<protein>
    <submittedName>
        <fullName evidence="7">Uncharacterized protein</fullName>
    </submittedName>
</protein>
<name>A0ABP0BQK5_9PEZI</name>
<dbReference type="InterPro" id="IPR021858">
    <property type="entry name" value="Fun_TF"/>
</dbReference>
<keyword evidence="3" id="KW-0805">Transcription regulation</keyword>
<evidence type="ECO:0000256" key="5">
    <source>
        <dbReference type="ARBA" id="ARBA00023163"/>
    </source>
</evidence>